<name>A0A2A9NZY1_9AGAR</name>
<dbReference type="Proteomes" id="UP000242287">
    <property type="component" value="Unassembled WGS sequence"/>
</dbReference>
<accession>A0A2A9NZY1</accession>
<sequence length="256" mass="28201">MRNKDRQSQGLAYNDTDVYSPNVADDKQIASVQRATQGGRMRVKSSYYGPGIHSRISIRQNPVSKAGSTPLDTASQPCGPHIEQDNQALTEALGLASPLSDREILSPQSTVYPDDSLSIIDNERSCVNLGSCQAPMQYNTQASSLTPGASTKIGTLLMMDYGMDKDQNESNSRGQMAPSQRYSYDDDMLDVPSFGRGRSRTNDKPPRVPSPPQLPSLAQMAMEHANKEAYDNYRSVTYSIYGLYGESGKRYSVMYK</sequence>
<dbReference type="OrthoDB" id="2983908at2759"/>
<feature type="compositionally biased region" description="Polar residues" evidence="1">
    <location>
        <begin position="169"/>
        <end position="182"/>
    </location>
</feature>
<keyword evidence="3" id="KW-1185">Reference proteome</keyword>
<organism evidence="2 3">
    <name type="scientific">Amanita thiersii Skay4041</name>
    <dbReference type="NCBI Taxonomy" id="703135"/>
    <lineage>
        <taxon>Eukaryota</taxon>
        <taxon>Fungi</taxon>
        <taxon>Dikarya</taxon>
        <taxon>Basidiomycota</taxon>
        <taxon>Agaricomycotina</taxon>
        <taxon>Agaricomycetes</taxon>
        <taxon>Agaricomycetidae</taxon>
        <taxon>Agaricales</taxon>
        <taxon>Pluteineae</taxon>
        <taxon>Amanitaceae</taxon>
        <taxon>Amanita</taxon>
    </lineage>
</organism>
<gene>
    <name evidence="2" type="ORF">AMATHDRAFT_53170</name>
</gene>
<proteinExistence type="predicted"/>
<evidence type="ECO:0000256" key="1">
    <source>
        <dbReference type="SAM" id="MobiDB-lite"/>
    </source>
</evidence>
<evidence type="ECO:0000313" key="3">
    <source>
        <dbReference type="Proteomes" id="UP000242287"/>
    </source>
</evidence>
<dbReference type="STRING" id="703135.A0A2A9NZY1"/>
<protein>
    <submittedName>
        <fullName evidence="2">Uncharacterized protein</fullName>
    </submittedName>
</protein>
<reference evidence="2 3" key="1">
    <citation type="submission" date="2014-02" db="EMBL/GenBank/DDBJ databases">
        <title>Transposable element dynamics among asymbiotic and ectomycorrhizal Amanita fungi.</title>
        <authorList>
            <consortium name="DOE Joint Genome Institute"/>
            <person name="Hess J."/>
            <person name="Skrede I."/>
            <person name="Wolfe B."/>
            <person name="LaButti K."/>
            <person name="Ohm R.A."/>
            <person name="Grigoriev I.V."/>
            <person name="Pringle A."/>
        </authorList>
    </citation>
    <scope>NUCLEOTIDE SEQUENCE [LARGE SCALE GENOMIC DNA]</scope>
    <source>
        <strain evidence="2 3">SKay4041</strain>
    </source>
</reference>
<feature type="region of interest" description="Disordered" evidence="1">
    <location>
        <begin position="164"/>
        <end position="215"/>
    </location>
</feature>
<evidence type="ECO:0000313" key="2">
    <source>
        <dbReference type="EMBL" id="PFH54281.1"/>
    </source>
</evidence>
<dbReference type="EMBL" id="KZ301970">
    <property type="protein sequence ID" value="PFH54281.1"/>
    <property type="molecule type" value="Genomic_DNA"/>
</dbReference>
<dbReference type="AlphaFoldDB" id="A0A2A9NZY1"/>